<feature type="transmembrane region" description="Helical" evidence="4">
    <location>
        <begin position="357"/>
        <end position="378"/>
    </location>
</feature>
<dbReference type="GO" id="GO:0022857">
    <property type="term" value="F:transmembrane transporter activity"/>
    <property type="evidence" value="ECO:0007669"/>
    <property type="project" value="InterPro"/>
</dbReference>
<evidence type="ECO:0000256" key="2">
    <source>
        <dbReference type="ARBA" id="ARBA00022989"/>
    </source>
</evidence>
<organism evidence="6 7">
    <name type="scientific">Campylobacter curvus (strain 525.92)</name>
    <dbReference type="NCBI Taxonomy" id="360105"/>
    <lineage>
        <taxon>Bacteria</taxon>
        <taxon>Pseudomonadati</taxon>
        <taxon>Campylobacterota</taxon>
        <taxon>Epsilonproteobacteria</taxon>
        <taxon>Campylobacterales</taxon>
        <taxon>Campylobacteraceae</taxon>
        <taxon>Campylobacter</taxon>
    </lineage>
</organism>
<dbReference type="SUPFAM" id="SSF103473">
    <property type="entry name" value="MFS general substrate transporter"/>
    <property type="match status" value="1"/>
</dbReference>
<dbReference type="Proteomes" id="UP000006380">
    <property type="component" value="Chromosome"/>
</dbReference>
<evidence type="ECO:0000259" key="5">
    <source>
        <dbReference type="PROSITE" id="PS50850"/>
    </source>
</evidence>
<feature type="transmembrane region" description="Helical" evidence="4">
    <location>
        <begin position="130"/>
        <end position="155"/>
    </location>
</feature>
<dbReference type="OrthoDB" id="9770492at2"/>
<dbReference type="Gene3D" id="1.20.1250.20">
    <property type="entry name" value="MFS general substrate transporter like domains"/>
    <property type="match status" value="2"/>
</dbReference>
<dbReference type="InterPro" id="IPR011701">
    <property type="entry name" value="MFS"/>
</dbReference>
<keyword evidence="2 4" id="KW-1133">Transmembrane helix</keyword>
<dbReference type="HOGENOM" id="CLU_040537_0_0_7"/>
<protein>
    <submittedName>
        <fullName evidence="6">Major facilitator superfamily transporter</fullName>
    </submittedName>
</protein>
<feature type="transmembrane region" description="Helical" evidence="4">
    <location>
        <begin position="92"/>
        <end position="109"/>
    </location>
</feature>
<dbReference type="RefSeq" id="WP_011991835.1">
    <property type="nucleotide sequence ID" value="NC_009715.2"/>
</dbReference>
<feature type="transmembrane region" description="Helical" evidence="4">
    <location>
        <begin position="69"/>
        <end position="86"/>
    </location>
</feature>
<evidence type="ECO:0000256" key="1">
    <source>
        <dbReference type="ARBA" id="ARBA00022692"/>
    </source>
</evidence>
<dbReference type="PANTHER" id="PTHR43129:SF1">
    <property type="entry name" value="FOSMIDOMYCIN RESISTANCE PROTEIN"/>
    <property type="match status" value="1"/>
</dbReference>
<evidence type="ECO:0000256" key="3">
    <source>
        <dbReference type="ARBA" id="ARBA00023136"/>
    </source>
</evidence>
<feature type="transmembrane region" description="Helical" evidence="4">
    <location>
        <begin position="328"/>
        <end position="351"/>
    </location>
</feature>
<dbReference type="InterPro" id="IPR036259">
    <property type="entry name" value="MFS_trans_sf"/>
</dbReference>
<dbReference type="Pfam" id="PF07690">
    <property type="entry name" value="MFS_1"/>
    <property type="match status" value="1"/>
</dbReference>
<accession>A7GWM4</accession>
<dbReference type="STRING" id="360105.CCV52592_1794"/>
<dbReference type="EMBL" id="CP000767">
    <property type="protein sequence ID" value="EAT99877.1"/>
    <property type="molecule type" value="Genomic_DNA"/>
</dbReference>
<reference evidence="6" key="1">
    <citation type="submission" date="2016-07" db="EMBL/GenBank/DDBJ databases">
        <title>Comparative genomics of the Campylobacter concisus group.</title>
        <authorList>
            <person name="Miller W.G."/>
            <person name="Yee E."/>
            <person name="Chapman M.H."/>
            <person name="Huynh S."/>
            <person name="Bono J.L."/>
            <person name="On S.L.W."/>
            <person name="StLeger J."/>
            <person name="Foster G."/>
            <person name="Parker C.T."/>
        </authorList>
    </citation>
    <scope>NUCLEOTIDE SEQUENCE</scope>
    <source>
        <strain evidence="6">525.92</strain>
    </source>
</reference>
<feature type="domain" description="Major facilitator superfamily (MFS) profile" evidence="5">
    <location>
        <begin position="5"/>
        <end position="383"/>
    </location>
</feature>
<sequence>MAKNHIYLLTLGHAANDMCQGALPALLPFFIKAYSLSYESAATLIFASTVFSSILQPVFGYFSDKISRSALISLGLVLSGLGIYTMGFVSSYGALLSAAIVSGIGSALFHPEAAKMANAISSADKKAKGISIFAVGGNIGFAVGPLIAGFCAYHAGLHGLLVFGVITTLVAFAFLLAMPAIKNLAKDVASSEPKGQNLAKNDWRSFSKLTAVIFSRSVIFFTLNTFIPIYWVHVLHQSESSASMALTILFSFGVVVTLAGGALSDKFGHIKTLRYAYIAMVPILFAFTQSTDATLCTILLFFVGIAIFVPYSPTVLLGQRYLAKNIGFASGVTLGLGVSVGGIVTPAVGVIADKFGLYAAMQILWMTAIIGLVFSFMLTPSSQRPQAHI</sequence>
<feature type="transmembrane region" description="Helical" evidence="4">
    <location>
        <begin position="41"/>
        <end position="62"/>
    </location>
</feature>
<dbReference type="PANTHER" id="PTHR43129">
    <property type="entry name" value="FOSMIDOMYCIN RESISTANCE PROTEIN"/>
    <property type="match status" value="1"/>
</dbReference>
<feature type="transmembrane region" description="Helical" evidence="4">
    <location>
        <begin position="209"/>
        <end position="231"/>
    </location>
</feature>
<feature type="transmembrane region" description="Helical" evidence="4">
    <location>
        <begin position="297"/>
        <end position="316"/>
    </location>
</feature>
<name>A7GWM4_CAMC5</name>
<evidence type="ECO:0000313" key="7">
    <source>
        <dbReference type="Proteomes" id="UP000006380"/>
    </source>
</evidence>
<keyword evidence="3 4" id="KW-0472">Membrane</keyword>
<dbReference type="CDD" id="cd17478">
    <property type="entry name" value="MFS_FsR"/>
    <property type="match status" value="1"/>
</dbReference>
<dbReference type="KEGG" id="ccv:CCV52592_1794"/>
<dbReference type="GO" id="GO:0005886">
    <property type="term" value="C:plasma membrane"/>
    <property type="evidence" value="ECO:0007669"/>
    <property type="project" value="TreeGrafter"/>
</dbReference>
<keyword evidence="7" id="KW-1185">Reference proteome</keyword>
<feature type="transmembrane region" description="Helical" evidence="4">
    <location>
        <begin position="275"/>
        <end position="291"/>
    </location>
</feature>
<gene>
    <name evidence="6" type="ORF">CCV52592_1794</name>
</gene>
<dbReference type="PROSITE" id="PS50850">
    <property type="entry name" value="MFS"/>
    <property type="match status" value="1"/>
</dbReference>
<feature type="transmembrane region" description="Helical" evidence="4">
    <location>
        <begin position="161"/>
        <end position="181"/>
    </location>
</feature>
<dbReference type="AlphaFoldDB" id="A7GWM4"/>
<proteinExistence type="predicted"/>
<dbReference type="InterPro" id="IPR020846">
    <property type="entry name" value="MFS_dom"/>
</dbReference>
<evidence type="ECO:0000313" key="6">
    <source>
        <dbReference type="EMBL" id="EAT99877.1"/>
    </source>
</evidence>
<feature type="transmembrane region" description="Helical" evidence="4">
    <location>
        <begin position="243"/>
        <end position="263"/>
    </location>
</feature>
<keyword evidence="1 4" id="KW-0812">Transmembrane</keyword>
<evidence type="ECO:0000256" key="4">
    <source>
        <dbReference type="SAM" id="Phobius"/>
    </source>
</evidence>